<dbReference type="PROSITE" id="PS51257">
    <property type="entry name" value="PROKAR_LIPOPROTEIN"/>
    <property type="match status" value="1"/>
</dbReference>
<organism evidence="2">
    <name type="scientific">Prevotella sp. GTC17262</name>
    <dbReference type="NCBI Taxonomy" id="3236797"/>
    <lineage>
        <taxon>Bacteria</taxon>
        <taxon>Pseudomonadati</taxon>
        <taxon>Bacteroidota</taxon>
        <taxon>Bacteroidia</taxon>
        <taxon>Bacteroidales</taxon>
        <taxon>Prevotellaceae</taxon>
        <taxon>Prevotella</taxon>
    </lineage>
</organism>
<dbReference type="EMBL" id="AP035789">
    <property type="protein sequence ID" value="BFO81946.1"/>
    <property type="molecule type" value="Genomic_DNA"/>
</dbReference>
<reference evidence="2" key="1">
    <citation type="submission" date="2024-07" db="EMBL/GenBank/DDBJ databases">
        <title>Complete genome sequence of Prevotella sp. YM-2024 GTC17262.</title>
        <authorList>
            <person name="Hayashi M."/>
            <person name="Muto Y."/>
            <person name="Tanaka K."/>
            <person name="Niwa H."/>
        </authorList>
    </citation>
    <scope>NUCLEOTIDE SEQUENCE</scope>
    <source>
        <strain evidence="2">GTC17262</strain>
    </source>
</reference>
<evidence type="ECO:0008006" key="3">
    <source>
        <dbReference type="Google" id="ProtNLM"/>
    </source>
</evidence>
<feature type="chain" id="PRO_5044334002" description="Fimbrillin family protein" evidence="1">
    <location>
        <begin position="23"/>
        <end position="549"/>
    </location>
</feature>
<accession>A0AB33JI69</accession>
<sequence>MKTRLFSILTATALTVIMGSCASDDTVNGGTAQPQTGMAMFTSETSAPANAKPLTRTKLTYSPGNGADAQWSTGDKIWVKDDNSTWNQSAAADFSAFPTDKSRATFALNGTYAGSTYSVAYTGSNGTSATQVTIAAVQTQSAPNNFDHAGVSGDCGVATATGSAGAYKFKLAHKAAYLCFQPRCMNTNLGPNIRLTKIVVTSTSGNIAGTYDFSTGVLGTPVSGGGNSITLNTANFPLDNTSADVQKNGAYMVIAPGNHTVNIDYYIKDPTTNVEGAVHKTGITLNCAEGTISDVTAWVDKDITEYPGNYYYMWDAQKQYWDGYEWDKATYKQYWDQPTLNGVGGSYRPTSSSDPRYYNESLSSPAKATTPYFQTIPNVNEITWYIMHGNPRWDADRLWTTMRHLYKGGMWFKKLDKIAAEQGINRSHMKNHAAITAVDMHTVTLTWLEYNSNYFTNHPLNTPPTDAEKPDFFYLPMLGRYHNGRLDFLGSYGAYWTSSGRGAPSYINFTASLEFNSTNIIINKTHRENGFPTIPFRTASSTGTGPFFE</sequence>
<dbReference type="AlphaFoldDB" id="A0AB33JI69"/>
<name>A0AB33JI69_9BACT</name>
<feature type="signal peptide" evidence="1">
    <location>
        <begin position="1"/>
        <end position="22"/>
    </location>
</feature>
<protein>
    <recommendedName>
        <fullName evidence="3">Fimbrillin family protein</fullName>
    </recommendedName>
</protein>
<keyword evidence="1" id="KW-0732">Signal</keyword>
<proteinExistence type="predicted"/>
<gene>
    <name evidence="2" type="ORF">GTC17262_21370</name>
</gene>
<evidence type="ECO:0000256" key="1">
    <source>
        <dbReference type="SAM" id="SignalP"/>
    </source>
</evidence>
<evidence type="ECO:0000313" key="2">
    <source>
        <dbReference type="EMBL" id="BFO81946.1"/>
    </source>
</evidence>